<gene>
    <name evidence="6" type="ORF">DPMN_146185</name>
</gene>
<keyword evidence="7" id="KW-1185">Reference proteome</keyword>
<evidence type="ECO:0000256" key="4">
    <source>
        <dbReference type="PROSITE-ProRule" id="PRU00302"/>
    </source>
</evidence>
<dbReference type="PANTHER" id="PTHR45656">
    <property type="entry name" value="PROTEIN CBR-CLEC-78"/>
    <property type="match status" value="1"/>
</dbReference>
<comment type="caution">
    <text evidence="6">The sequence shown here is derived from an EMBL/GenBank/DDBJ whole genome shotgun (WGS) entry which is preliminary data.</text>
</comment>
<evidence type="ECO:0000256" key="1">
    <source>
        <dbReference type="ARBA" id="ARBA00022729"/>
    </source>
</evidence>
<evidence type="ECO:0000256" key="3">
    <source>
        <dbReference type="ARBA" id="ARBA00023157"/>
    </source>
</evidence>
<dbReference type="SUPFAM" id="SSF57535">
    <property type="entry name" value="Complement control module/SCR domain"/>
    <property type="match status" value="1"/>
</dbReference>
<dbReference type="Gene3D" id="2.10.70.10">
    <property type="entry name" value="Complement Module, domain 1"/>
    <property type="match status" value="1"/>
</dbReference>
<proteinExistence type="predicted"/>
<comment type="caution">
    <text evidence="4">Lacks conserved residue(s) required for the propagation of feature annotation.</text>
</comment>
<protein>
    <recommendedName>
        <fullName evidence="5">Sushi domain-containing protein</fullName>
    </recommendedName>
</protein>
<sequence>MTFLNNNLFLHNFRWSNIYHGTIVNPDPSIFSKGQTCACEPLPEAANGKVFVENVNFGAVARCVCDTGYKPRGDQARVCQGDEKWSGVAPQCLLDYDIGQNSLTIM</sequence>
<evidence type="ECO:0000259" key="5">
    <source>
        <dbReference type="PROSITE" id="PS50923"/>
    </source>
</evidence>
<name>A0A9D4F9U8_DREPO</name>
<keyword evidence="4" id="KW-0768">Sushi</keyword>
<feature type="disulfide bond" evidence="4">
    <location>
        <begin position="65"/>
        <end position="92"/>
    </location>
</feature>
<dbReference type="InterPro" id="IPR000436">
    <property type="entry name" value="Sushi_SCR_CCP_dom"/>
</dbReference>
<evidence type="ECO:0000256" key="2">
    <source>
        <dbReference type="ARBA" id="ARBA00022737"/>
    </source>
</evidence>
<dbReference type="EMBL" id="JAIWYP010000007">
    <property type="protein sequence ID" value="KAH3792686.1"/>
    <property type="molecule type" value="Genomic_DNA"/>
</dbReference>
<accession>A0A9D4F9U8</accession>
<organism evidence="6 7">
    <name type="scientific">Dreissena polymorpha</name>
    <name type="common">Zebra mussel</name>
    <name type="synonym">Mytilus polymorpha</name>
    <dbReference type="NCBI Taxonomy" id="45954"/>
    <lineage>
        <taxon>Eukaryota</taxon>
        <taxon>Metazoa</taxon>
        <taxon>Spiralia</taxon>
        <taxon>Lophotrochozoa</taxon>
        <taxon>Mollusca</taxon>
        <taxon>Bivalvia</taxon>
        <taxon>Autobranchia</taxon>
        <taxon>Heteroconchia</taxon>
        <taxon>Euheterodonta</taxon>
        <taxon>Imparidentia</taxon>
        <taxon>Neoheterodontei</taxon>
        <taxon>Myida</taxon>
        <taxon>Dreissenoidea</taxon>
        <taxon>Dreissenidae</taxon>
        <taxon>Dreissena</taxon>
    </lineage>
</organism>
<evidence type="ECO:0000313" key="7">
    <source>
        <dbReference type="Proteomes" id="UP000828390"/>
    </source>
</evidence>
<evidence type="ECO:0000313" key="6">
    <source>
        <dbReference type="EMBL" id="KAH3792686.1"/>
    </source>
</evidence>
<dbReference type="InterPro" id="IPR051277">
    <property type="entry name" value="SEZ6_CSMD_C4BPB_Regulators"/>
</dbReference>
<reference evidence="6" key="1">
    <citation type="journal article" date="2019" name="bioRxiv">
        <title>The Genome of the Zebra Mussel, Dreissena polymorpha: A Resource for Invasive Species Research.</title>
        <authorList>
            <person name="McCartney M.A."/>
            <person name="Auch B."/>
            <person name="Kono T."/>
            <person name="Mallez S."/>
            <person name="Zhang Y."/>
            <person name="Obille A."/>
            <person name="Becker A."/>
            <person name="Abrahante J.E."/>
            <person name="Garbe J."/>
            <person name="Badalamenti J.P."/>
            <person name="Herman A."/>
            <person name="Mangelson H."/>
            <person name="Liachko I."/>
            <person name="Sullivan S."/>
            <person name="Sone E.D."/>
            <person name="Koren S."/>
            <person name="Silverstein K.A.T."/>
            <person name="Beckman K.B."/>
            <person name="Gohl D.M."/>
        </authorList>
    </citation>
    <scope>NUCLEOTIDE SEQUENCE</scope>
    <source>
        <strain evidence="6">Duluth1</strain>
        <tissue evidence="6">Whole animal</tissue>
    </source>
</reference>
<feature type="domain" description="Sushi" evidence="5">
    <location>
        <begin position="37"/>
        <end position="94"/>
    </location>
</feature>
<dbReference type="PROSITE" id="PS50923">
    <property type="entry name" value="SUSHI"/>
    <property type="match status" value="1"/>
</dbReference>
<dbReference type="SMART" id="SM00032">
    <property type="entry name" value="CCP"/>
    <property type="match status" value="1"/>
</dbReference>
<dbReference type="Pfam" id="PF00084">
    <property type="entry name" value="Sushi"/>
    <property type="match status" value="1"/>
</dbReference>
<keyword evidence="3 4" id="KW-1015">Disulfide bond</keyword>
<keyword evidence="2" id="KW-0677">Repeat</keyword>
<dbReference type="Proteomes" id="UP000828390">
    <property type="component" value="Unassembled WGS sequence"/>
</dbReference>
<dbReference type="InterPro" id="IPR035976">
    <property type="entry name" value="Sushi/SCR/CCP_sf"/>
</dbReference>
<keyword evidence="1" id="KW-0732">Signal</keyword>
<dbReference type="PANTHER" id="PTHR45656:SF4">
    <property type="entry name" value="PROTEIN CBR-CLEC-78"/>
    <property type="match status" value="1"/>
</dbReference>
<reference evidence="6" key="2">
    <citation type="submission" date="2020-11" db="EMBL/GenBank/DDBJ databases">
        <authorList>
            <person name="McCartney M.A."/>
            <person name="Auch B."/>
            <person name="Kono T."/>
            <person name="Mallez S."/>
            <person name="Becker A."/>
            <person name="Gohl D.M."/>
            <person name="Silverstein K.A.T."/>
            <person name="Koren S."/>
            <person name="Bechman K.B."/>
            <person name="Herman A."/>
            <person name="Abrahante J.E."/>
            <person name="Garbe J."/>
        </authorList>
    </citation>
    <scope>NUCLEOTIDE SEQUENCE</scope>
    <source>
        <strain evidence="6">Duluth1</strain>
        <tissue evidence="6">Whole animal</tissue>
    </source>
</reference>
<dbReference type="CDD" id="cd00033">
    <property type="entry name" value="CCP"/>
    <property type="match status" value="1"/>
</dbReference>
<dbReference type="AlphaFoldDB" id="A0A9D4F9U8"/>